<dbReference type="SMART" id="SM00767">
    <property type="entry name" value="DCD"/>
    <property type="match status" value="1"/>
</dbReference>
<dbReference type="InterPro" id="IPR013989">
    <property type="entry name" value="Dev_and_cell_death_domain"/>
</dbReference>
<keyword evidence="4" id="KW-1185">Reference proteome</keyword>
<name>A0AAP0S9L5_LIQFO</name>
<feature type="compositionally biased region" description="Basic and acidic residues" evidence="1">
    <location>
        <begin position="22"/>
        <end position="37"/>
    </location>
</feature>
<dbReference type="Proteomes" id="UP001415857">
    <property type="component" value="Unassembled WGS sequence"/>
</dbReference>
<feature type="compositionally biased region" description="Polar residues" evidence="1">
    <location>
        <begin position="643"/>
        <end position="655"/>
    </location>
</feature>
<feature type="domain" description="DCD" evidence="2">
    <location>
        <begin position="197"/>
        <end position="324"/>
    </location>
</feature>
<feature type="compositionally biased region" description="Basic and acidic residues" evidence="1">
    <location>
        <begin position="588"/>
        <end position="601"/>
    </location>
</feature>
<feature type="compositionally biased region" description="Basic and acidic residues" evidence="1">
    <location>
        <begin position="354"/>
        <end position="371"/>
    </location>
</feature>
<feature type="region of interest" description="Disordered" evidence="1">
    <location>
        <begin position="1"/>
        <end position="194"/>
    </location>
</feature>
<proteinExistence type="predicted"/>
<comment type="caution">
    <text evidence="3">The sequence shown here is derived from an EMBL/GenBank/DDBJ whole genome shotgun (WGS) entry which is preliminary data.</text>
</comment>
<evidence type="ECO:0000313" key="4">
    <source>
        <dbReference type="Proteomes" id="UP001415857"/>
    </source>
</evidence>
<dbReference type="AlphaFoldDB" id="A0AAP0S9L5"/>
<feature type="compositionally biased region" description="Basic and acidic residues" evidence="1">
    <location>
        <begin position="73"/>
        <end position="126"/>
    </location>
</feature>
<dbReference type="Pfam" id="PF10539">
    <property type="entry name" value="Dev_Cell_Death"/>
    <property type="match status" value="1"/>
</dbReference>
<feature type="region of interest" description="Disordered" evidence="1">
    <location>
        <begin position="568"/>
        <end position="601"/>
    </location>
</feature>
<dbReference type="PANTHER" id="PTHR46444:SF3">
    <property type="entry name" value="DCD (DEVELOPMENT AND CELL DEATH) DOMAIN PROTEIN"/>
    <property type="match status" value="1"/>
</dbReference>
<evidence type="ECO:0000313" key="3">
    <source>
        <dbReference type="EMBL" id="KAK9293280.1"/>
    </source>
</evidence>
<protein>
    <recommendedName>
        <fullName evidence="2">DCD domain-containing protein</fullName>
    </recommendedName>
</protein>
<feature type="region of interest" description="Disordered" evidence="1">
    <location>
        <begin position="619"/>
        <end position="655"/>
    </location>
</feature>
<feature type="compositionally biased region" description="Basic and acidic residues" evidence="1">
    <location>
        <begin position="168"/>
        <end position="194"/>
    </location>
</feature>
<accession>A0AAP0S9L5</accession>
<dbReference type="PROSITE" id="PS51222">
    <property type="entry name" value="DCD"/>
    <property type="match status" value="1"/>
</dbReference>
<dbReference type="EMBL" id="JBBPBK010000001">
    <property type="protein sequence ID" value="KAK9293280.1"/>
    <property type="molecule type" value="Genomic_DNA"/>
</dbReference>
<organism evidence="3 4">
    <name type="scientific">Liquidambar formosana</name>
    <name type="common">Formosan gum</name>
    <dbReference type="NCBI Taxonomy" id="63359"/>
    <lineage>
        <taxon>Eukaryota</taxon>
        <taxon>Viridiplantae</taxon>
        <taxon>Streptophyta</taxon>
        <taxon>Embryophyta</taxon>
        <taxon>Tracheophyta</taxon>
        <taxon>Spermatophyta</taxon>
        <taxon>Magnoliopsida</taxon>
        <taxon>eudicotyledons</taxon>
        <taxon>Gunneridae</taxon>
        <taxon>Pentapetalae</taxon>
        <taxon>Saxifragales</taxon>
        <taxon>Altingiaceae</taxon>
        <taxon>Liquidambar</taxon>
    </lineage>
</organism>
<reference evidence="3 4" key="1">
    <citation type="journal article" date="2024" name="Plant J.">
        <title>Genome sequences and population genomics reveal climatic adaptation and genomic divergence between two closely related sweetgum species.</title>
        <authorList>
            <person name="Xu W.Q."/>
            <person name="Ren C.Q."/>
            <person name="Zhang X.Y."/>
            <person name="Comes H.P."/>
            <person name="Liu X.H."/>
            <person name="Li Y.G."/>
            <person name="Kettle C.J."/>
            <person name="Jalonen R."/>
            <person name="Gaisberger H."/>
            <person name="Ma Y.Z."/>
            <person name="Qiu Y.X."/>
        </authorList>
    </citation>
    <scope>NUCLEOTIDE SEQUENCE [LARGE SCALE GENOMIC DNA]</scope>
    <source>
        <strain evidence="3">Hangzhou</strain>
    </source>
</reference>
<dbReference type="PANTHER" id="PTHR46444">
    <property type="entry name" value="DCD (DEVELOPMENT AND CELL DEATH) DOMAIN PROTEIN-RELATED"/>
    <property type="match status" value="1"/>
</dbReference>
<evidence type="ECO:0000256" key="1">
    <source>
        <dbReference type="SAM" id="MobiDB-lite"/>
    </source>
</evidence>
<sequence length="655" mass="75663">MAQEKNKKKAENVAEGSSKPLSSEKKTPKSLKAEPKIVKKFLANTTKKGKGTPQIQGKNGKNKRKSIPQGNKESCHNEREDAEELNLREGNKKKNITDENHIERSQQNQKNKEKIITDEKHIERSQQNRKNKEKFGWLEKSQQNQKSREKHGGMDKNLQNENNKRKRGLLERSQKNEKNEGKHGRLERSKENEKTKDKLGGLIFMCNAKTKPDCFRYHVMGVSMGKKDLVLGIRPGLKLFLYDFDLKLMYGIYEASSSGGMKLEPTAFGGAFPVQVRFDVYKDCYPLPESVFKKAIKENYNEKQKFRTELTFQQVKKLLVLFRPAGVLSNAPSIRSPPIATIRDREIYGGGRESWPHSHRERYVRDPHTNGDARSYPVLSHDVDQHTAYREVASVQKEEFPRESFLTEKEYRTYGLRRERQNLTPPRHIAPTSEAYREVASVGKEEFPRESFMTEKEYRTYGLRGERQNLMTPRHIAPTLETYQRDREREYLLRHPAPIYGDTPPSQIESVRRDPILLNEKEYRTYGLGVRRELQSPIPPATASTASALDSYPKDSYYAYNYSASSADPYPRSLRREEASSGSYSLGGRRETYLSESDHLRRRETDQVERLYSTYASNALSDYNQRDNYQGTRPEPALPPVSSRYSFAGPSSTYR</sequence>
<feature type="compositionally biased region" description="Polar residues" evidence="1">
    <location>
        <begin position="619"/>
        <end position="631"/>
    </location>
</feature>
<feature type="region of interest" description="Disordered" evidence="1">
    <location>
        <begin position="353"/>
        <end position="377"/>
    </location>
</feature>
<gene>
    <name evidence="3" type="ORF">L1049_021272</name>
</gene>
<evidence type="ECO:0000259" key="2">
    <source>
        <dbReference type="PROSITE" id="PS51222"/>
    </source>
</evidence>